<dbReference type="AlphaFoldDB" id="A0AAV3R9V7"/>
<gene>
    <name evidence="2" type="ORF">LIER_25991</name>
</gene>
<comment type="caution">
    <text evidence="2">The sequence shown here is derived from an EMBL/GenBank/DDBJ whole genome shotgun (WGS) entry which is preliminary data.</text>
</comment>
<name>A0AAV3R9V7_LITER</name>
<dbReference type="EMBL" id="BAABME010007958">
    <property type="protein sequence ID" value="GAA0172096.1"/>
    <property type="molecule type" value="Genomic_DNA"/>
</dbReference>
<keyword evidence="3" id="KW-1185">Reference proteome</keyword>
<evidence type="ECO:0000313" key="3">
    <source>
        <dbReference type="Proteomes" id="UP001454036"/>
    </source>
</evidence>
<organism evidence="2 3">
    <name type="scientific">Lithospermum erythrorhizon</name>
    <name type="common">Purple gromwell</name>
    <name type="synonym">Lithospermum officinale var. erythrorhizon</name>
    <dbReference type="NCBI Taxonomy" id="34254"/>
    <lineage>
        <taxon>Eukaryota</taxon>
        <taxon>Viridiplantae</taxon>
        <taxon>Streptophyta</taxon>
        <taxon>Embryophyta</taxon>
        <taxon>Tracheophyta</taxon>
        <taxon>Spermatophyta</taxon>
        <taxon>Magnoliopsida</taxon>
        <taxon>eudicotyledons</taxon>
        <taxon>Gunneridae</taxon>
        <taxon>Pentapetalae</taxon>
        <taxon>asterids</taxon>
        <taxon>lamiids</taxon>
        <taxon>Boraginales</taxon>
        <taxon>Boraginaceae</taxon>
        <taxon>Boraginoideae</taxon>
        <taxon>Lithospermeae</taxon>
        <taxon>Lithospermum</taxon>
    </lineage>
</organism>
<evidence type="ECO:0000313" key="2">
    <source>
        <dbReference type="EMBL" id="GAA0172096.1"/>
    </source>
</evidence>
<evidence type="ECO:0000256" key="1">
    <source>
        <dbReference type="SAM" id="MobiDB-lite"/>
    </source>
</evidence>
<protein>
    <submittedName>
        <fullName evidence="2">Uncharacterized protein</fullName>
    </submittedName>
</protein>
<feature type="region of interest" description="Disordered" evidence="1">
    <location>
        <begin position="1"/>
        <end position="42"/>
    </location>
</feature>
<sequence length="102" mass="11157">MKANAQDGAGSSVPSKLQNLDHAPAPESQPEDSFADMAPLEEIGLDEEETTVVERNTFVNSQEVETPGPRRTEKVTMGAHDDAKEVLGGNLCRDLHHVYRSR</sequence>
<accession>A0AAV3R9V7</accession>
<reference evidence="2 3" key="1">
    <citation type="submission" date="2024-01" db="EMBL/GenBank/DDBJ databases">
        <title>The complete chloroplast genome sequence of Lithospermum erythrorhizon: insights into the phylogenetic relationship among Boraginaceae species and the maternal lineages of purple gromwells.</title>
        <authorList>
            <person name="Okada T."/>
            <person name="Watanabe K."/>
        </authorList>
    </citation>
    <scope>NUCLEOTIDE SEQUENCE [LARGE SCALE GENOMIC DNA]</scope>
</reference>
<proteinExistence type="predicted"/>
<dbReference type="Proteomes" id="UP001454036">
    <property type="component" value="Unassembled WGS sequence"/>
</dbReference>